<dbReference type="Proteomes" id="UP000499080">
    <property type="component" value="Unassembled WGS sequence"/>
</dbReference>
<keyword evidence="5" id="KW-1185">Reference proteome</keyword>
<evidence type="ECO:0000313" key="3">
    <source>
        <dbReference type="EMBL" id="GBM74071.1"/>
    </source>
</evidence>
<reference evidence="4 5" key="1">
    <citation type="journal article" date="2019" name="Sci. Rep.">
        <title>Orb-weaving spider Araneus ventricosus genome elucidates the spidroin gene catalogue.</title>
        <authorList>
            <person name="Kono N."/>
            <person name="Nakamura H."/>
            <person name="Ohtoshi R."/>
            <person name="Moran D.A.P."/>
            <person name="Shinohara A."/>
            <person name="Yoshida Y."/>
            <person name="Fujiwara M."/>
            <person name="Mori M."/>
            <person name="Tomita M."/>
            <person name="Arakawa K."/>
        </authorList>
    </citation>
    <scope>NUCLEOTIDE SEQUENCE [LARGE SCALE GENOMIC DNA]</scope>
</reference>
<accession>A0A4Y2IAM7</accession>
<dbReference type="AlphaFoldDB" id="A0A4Y2IAM7"/>
<feature type="region of interest" description="Disordered" evidence="1">
    <location>
        <begin position="27"/>
        <end position="58"/>
    </location>
</feature>
<comment type="caution">
    <text evidence="4">The sequence shown here is derived from an EMBL/GenBank/DDBJ whole genome shotgun (WGS) entry which is preliminary data.</text>
</comment>
<evidence type="ECO:0000256" key="1">
    <source>
        <dbReference type="SAM" id="MobiDB-lite"/>
    </source>
</evidence>
<dbReference type="EMBL" id="BGPR01105727">
    <property type="protein sequence ID" value="GBM74021.1"/>
    <property type="molecule type" value="Genomic_DNA"/>
</dbReference>
<dbReference type="Gene3D" id="3.30.420.10">
    <property type="entry name" value="Ribonuclease H-like superfamily/Ribonuclease H"/>
    <property type="match status" value="1"/>
</dbReference>
<sequence length="132" mass="15438">MYDLACNRPYTENLRWNRVSGLEHSGPSAEALPLGHRGPQESRVRKRNREIKESHDGDVIRSPDLTPSDFLMWNYVKDCLYQMLSVNLHELKHRITVVIHSIAPQMLVNTWREIEYRLDILCATKGPHIDIY</sequence>
<dbReference type="EMBL" id="BGPR01105751">
    <property type="protein sequence ID" value="GBM74106.1"/>
    <property type="molecule type" value="Genomic_DNA"/>
</dbReference>
<dbReference type="EMBL" id="BGPR01105742">
    <property type="protein sequence ID" value="GBM74071.1"/>
    <property type="molecule type" value="Genomic_DNA"/>
</dbReference>
<gene>
    <name evidence="4" type="ORF">AVEN_157482_1</name>
    <name evidence="3" type="ORF">AVEN_52715_1</name>
    <name evidence="2" type="ORF">AVEN_91387_1</name>
</gene>
<evidence type="ECO:0000313" key="4">
    <source>
        <dbReference type="EMBL" id="GBM74106.1"/>
    </source>
</evidence>
<proteinExistence type="predicted"/>
<dbReference type="OrthoDB" id="7922405at2759"/>
<dbReference type="GO" id="GO:0003676">
    <property type="term" value="F:nucleic acid binding"/>
    <property type="evidence" value="ECO:0007669"/>
    <property type="project" value="InterPro"/>
</dbReference>
<evidence type="ECO:0000313" key="5">
    <source>
        <dbReference type="Proteomes" id="UP000499080"/>
    </source>
</evidence>
<organism evidence="4 5">
    <name type="scientific">Araneus ventricosus</name>
    <name type="common">Orbweaver spider</name>
    <name type="synonym">Epeira ventricosa</name>
    <dbReference type="NCBI Taxonomy" id="182803"/>
    <lineage>
        <taxon>Eukaryota</taxon>
        <taxon>Metazoa</taxon>
        <taxon>Ecdysozoa</taxon>
        <taxon>Arthropoda</taxon>
        <taxon>Chelicerata</taxon>
        <taxon>Arachnida</taxon>
        <taxon>Araneae</taxon>
        <taxon>Araneomorphae</taxon>
        <taxon>Entelegynae</taxon>
        <taxon>Araneoidea</taxon>
        <taxon>Araneidae</taxon>
        <taxon>Araneus</taxon>
    </lineage>
</organism>
<evidence type="ECO:0000313" key="2">
    <source>
        <dbReference type="EMBL" id="GBM74021.1"/>
    </source>
</evidence>
<name>A0A4Y2IAM7_ARAVE</name>
<dbReference type="PANTHER" id="PTHR47326:SF1">
    <property type="entry name" value="HTH PSQ-TYPE DOMAIN-CONTAINING PROTEIN"/>
    <property type="match status" value="1"/>
</dbReference>
<dbReference type="InterPro" id="IPR036397">
    <property type="entry name" value="RNaseH_sf"/>
</dbReference>
<protein>
    <submittedName>
        <fullName evidence="4">Uncharacterized protein</fullName>
    </submittedName>
</protein>
<dbReference type="PANTHER" id="PTHR47326">
    <property type="entry name" value="TRANSPOSABLE ELEMENT TC3 TRANSPOSASE-LIKE PROTEIN"/>
    <property type="match status" value="1"/>
</dbReference>